<organism evidence="2 3">
    <name type="scientific">Terriglobus aquaticus</name>
    <dbReference type="NCBI Taxonomy" id="940139"/>
    <lineage>
        <taxon>Bacteria</taxon>
        <taxon>Pseudomonadati</taxon>
        <taxon>Acidobacteriota</taxon>
        <taxon>Terriglobia</taxon>
        <taxon>Terriglobales</taxon>
        <taxon>Acidobacteriaceae</taxon>
        <taxon>Terriglobus</taxon>
    </lineage>
</organism>
<dbReference type="EMBL" id="JBJYXY010000001">
    <property type="protein sequence ID" value="MFN2974314.1"/>
    <property type="molecule type" value="Genomic_DNA"/>
</dbReference>
<protein>
    <submittedName>
        <fullName evidence="2">Uncharacterized protein</fullName>
    </submittedName>
</protein>
<sequence>MAELWTVQALVHARVQLDHDSGREKAARQQGGFFFRENSSDGGKAI</sequence>
<reference evidence="2 3" key="1">
    <citation type="submission" date="2024-12" db="EMBL/GenBank/DDBJ databases">
        <authorList>
            <person name="Lee Y."/>
        </authorList>
    </citation>
    <scope>NUCLEOTIDE SEQUENCE [LARGE SCALE GENOMIC DNA]</scope>
    <source>
        <strain evidence="2 3">03SUJ4</strain>
    </source>
</reference>
<dbReference type="Proteomes" id="UP001634747">
    <property type="component" value="Unassembled WGS sequence"/>
</dbReference>
<feature type="region of interest" description="Disordered" evidence="1">
    <location>
        <begin position="19"/>
        <end position="46"/>
    </location>
</feature>
<keyword evidence="3" id="KW-1185">Reference proteome</keyword>
<proteinExistence type="predicted"/>
<dbReference type="RefSeq" id="WP_263414119.1">
    <property type="nucleotide sequence ID" value="NZ_BAABBH010000001.1"/>
</dbReference>
<name>A0ABW9KF86_9BACT</name>
<evidence type="ECO:0000256" key="1">
    <source>
        <dbReference type="SAM" id="MobiDB-lite"/>
    </source>
</evidence>
<evidence type="ECO:0000313" key="2">
    <source>
        <dbReference type="EMBL" id="MFN2974314.1"/>
    </source>
</evidence>
<comment type="caution">
    <text evidence="2">The sequence shown here is derived from an EMBL/GenBank/DDBJ whole genome shotgun (WGS) entry which is preliminary data.</text>
</comment>
<gene>
    <name evidence="2" type="ORF">ACK2TP_00925</name>
</gene>
<evidence type="ECO:0000313" key="3">
    <source>
        <dbReference type="Proteomes" id="UP001634747"/>
    </source>
</evidence>
<accession>A0ABW9KF86</accession>